<dbReference type="PRINTS" id="PR00032">
    <property type="entry name" value="HTHARAC"/>
</dbReference>
<keyword evidence="2" id="KW-0238">DNA-binding</keyword>
<dbReference type="InterPro" id="IPR020449">
    <property type="entry name" value="Tscrpt_reg_AraC-type_HTH"/>
</dbReference>
<dbReference type="Proteomes" id="UP000184608">
    <property type="component" value="Unassembled WGS sequence"/>
</dbReference>
<dbReference type="RefSeq" id="WP_073604626.1">
    <property type="nucleotide sequence ID" value="NZ_FQXZ01000033.1"/>
</dbReference>
<evidence type="ECO:0000313" key="6">
    <source>
        <dbReference type="Proteomes" id="UP000184608"/>
    </source>
</evidence>
<proteinExistence type="predicted"/>
<feature type="domain" description="HTH araC/xylS-type" evidence="4">
    <location>
        <begin position="184"/>
        <end position="280"/>
    </location>
</feature>
<dbReference type="EMBL" id="FQXZ01000033">
    <property type="protein sequence ID" value="SHI25799.1"/>
    <property type="molecule type" value="Genomic_DNA"/>
</dbReference>
<keyword evidence="6" id="KW-1185">Reference proteome</keyword>
<evidence type="ECO:0000313" key="5">
    <source>
        <dbReference type="EMBL" id="SHI25799.1"/>
    </source>
</evidence>
<reference evidence="5 6" key="1">
    <citation type="submission" date="2016-11" db="EMBL/GenBank/DDBJ databases">
        <authorList>
            <person name="Jaros S."/>
            <person name="Januszkiewicz K."/>
            <person name="Wedrychowicz H."/>
        </authorList>
    </citation>
    <scope>NUCLEOTIDE SEQUENCE [LARGE SCALE GENOMIC DNA]</scope>
    <source>
        <strain evidence="5 6">CECT 7868</strain>
    </source>
</reference>
<dbReference type="GO" id="GO:0003700">
    <property type="term" value="F:DNA-binding transcription factor activity"/>
    <property type="evidence" value="ECO:0007669"/>
    <property type="project" value="InterPro"/>
</dbReference>
<dbReference type="PANTHER" id="PTHR43280:SF11">
    <property type="entry name" value="RCS-SPECIFIC HTH-TYPE TRANSCRIPTIONAL ACTIVATOR RCLR"/>
    <property type="match status" value="1"/>
</dbReference>
<dbReference type="OrthoDB" id="6397815at2"/>
<dbReference type="InterPro" id="IPR018062">
    <property type="entry name" value="HTH_AraC-typ_CS"/>
</dbReference>
<protein>
    <submittedName>
        <fullName evidence="5">HTH-type transcriptional activator RhaS</fullName>
    </submittedName>
</protein>
<name>A0A1M5ZNV0_9VIBR</name>
<dbReference type="AlphaFoldDB" id="A0A1M5ZNV0"/>
<dbReference type="PROSITE" id="PS00041">
    <property type="entry name" value="HTH_ARAC_FAMILY_1"/>
    <property type="match status" value="1"/>
</dbReference>
<dbReference type="Gene3D" id="1.10.10.60">
    <property type="entry name" value="Homeodomain-like"/>
    <property type="match status" value="2"/>
</dbReference>
<keyword evidence="1" id="KW-0805">Transcription regulation</keyword>
<dbReference type="InterPro" id="IPR009057">
    <property type="entry name" value="Homeodomain-like_sf"/>
</dbReference>
<evidence type="ECO:0000256" key="1">
    <source>
        <dbReference type="ARBA" id="ARBA00023015"/>
    </source>
</evidence>
<keyword evidence="3" id="KW-0804">Transcription</keyword>
<dbReference type="InterPro" id="IPR018060">
    <property type="entry name" value="HTH_AraC"/>
</dbReference>
<dbReference type="SMART" id="SM00342">
    <property type="entry name" value="HTH_ARAC"/>
    <property type="match status" value="1"/>
</dbReference>
<organism evidence="5 6">
    <name type="scientific">Vibrio aerogenes CECT 7868</name>
    <dbReference type="NCBI Taxonomy" id="1216006"/>
    <lineage>
        <taxon>Bacteria</taxon>
        <taxon>Pseudomonadati</taxon>
        <taxon>Pseudomonadota</taxon>
        <taxon>Gammaproteobacteria</taxon>
        <taxon>Vibrionales</taxon>
        <taxon>Vibrionaceae</taxon>
        <taxon>Vibrio</taxon>
    </lineage>
</organism>
<dbReference type="PROSITE" id="PS01124">
    <property type="entry name" value="HTH_ARAC_FAMILY_2"/>
    <property type="match status" value="1"/>
</dbReference>
<sequence length="284" mass="33496">MYKIQNFSRVDETEYSLPTDNINLLYYDLPKHFSDDYRSYDSPRLCTIIEGVKEVSINQSERFVYNCNDFVLLPPHSNVYMSMTEYTKALVYEFSDCLIDKVSQKVSEHLQITVAKDIEYSTFLRERIPDRLGTLHRRIQEIIVEEDANIHFLLDLTCQEIIYELMKIKGCYDIIYHHQNHPINQAIRMMNSPDGHAMTISHIAEEVHMSLSGFSQKFKLITDQSPKDYLTRLRLKKSKQHLRNLSVTDTAYEVGFENISHYIRLFRKEYGVTPKQYQLGKSVR</sequence>
<evidence type="ECO:0000256" key="2">
    <source>
        <dbReference type="ARBA" id="ARBA00023125"/>
    </source>
</evidence>
<evidence type="ECO:0000259" key="4">
    <source>
        <dbReference type="PROSITE" id="PS01124"/>
    </source>
</evidence>
<dbReference type="InterPro" id="IPR009594">
    <property type="entry name" value="Tscrpt_reg_HTH_AraC_N"/>
</dbReference>
<dbReference type="STRING" id="1216006.VA7868_02983"/>
<dbReference type="Pfam" id="PF06719">
    <property type="entry name" value="AraC_N"/>
    <property type="match status" value="1"/>
</dbReference>
<dbReference type="GO" id="GO:0043565">
    <property type="term" value="F:sequence-specific DNA binding"/>
    <property type="evidence" value="ECO:0007669"/>
    <property type="project" value="InterPro"/>
</dbReference>
<accession>A0A1M5ZNV0</accession>
<evidence type="ECO:0000256" key="3">
    <source>
        <dbReference type="ARBA" id="ARBA00023163"/>
    </source>
</evidence>
<dbReference type="PANTHER" id="PTHR43280">
    <property type="entry name" value="ARAC-FAMILY TRANSCRIPTIONAL REGULATOR"/>
    <property type="match status" value="1"/>
</dbReference>
<gene>
    <name evidence="5" type="primary">rhaS_2</name>
    <name evidence="5" type="ORF">VA7868_02983</name>
</gene>
<dbReference type="Pfam" id="PF12833">
    <property type="entry name" value="HTH_18"/>
    <property type="match status" value="1"/>
</dbReference>
<dbReference type="SUPFAM" id="SSF46689">
    <property type="entry name" value="Homeodomain-like"/>
    <property type="match status" value="2"/>
</dbReference>